<keyword evidence="3 5" id="KW-0949">S-adenosyl-L-methionine</keyword>
<evidence type="ECO:0000313" key="7">
    <source>
        <dbReference type="EMBL" id="PRR84570.1"/>
    </source>
</evidence>
<dbReference type="RefSeq" id="WP_106058148.1">
    <property type="nucleotide sequence ID" value="NZ_PVXQ01000001.1"/>
</dbReference>
<evidence type="ECO:0000256" key="3">
    <source>
        <dbReference type="ARBA" id="ARBA00022691"/>
    </source>
</evidence>
<protein>
    <recommendedName>
        <fullName evidence="5">Malonyl-[acyl-carrier protein] O-methyltransferase</fullName>
        <shortName evidence="5">Malonyl-ACP O-methyltransferase</shortName>
        <ecNumber evidence="5">2.1.1.197</ecNumber>
    </recommendedName>
    <alternativeName>
        <fullName evidence="5">Biotin synthesis protein BioC</fullName>
    </alternativeName>
</protein>
<dbReference type="OrthoDB" id="9774345at2"/>
<evidence type="ECO:0000259" key="6">
    <source>
        <dbReference type="Pfam" id="PF13649"/>
    </source>
</evidence>
<comment type="caution">
    <text evidence="7">The sequence shown here is derived from an EMBL/GenBank/DDBJ whole genome shotgun (WGS) entry which is preliminary data.</text>
</comment>
<dbReference type="HAMAP" id="MF_00835">
    <property type="entry name" value="BioC"/>
    <property type="match status" value="1"/>
</dbReference>
<reference evidence="7 8" key="1">
    <citation type="submission" date="2018-03" db="EMBL/GenBank/DDBJ databases">
        <title>Genome sequence of Clostridium vincentii DSM 10228.</title>
        <authorList>
            <person name="Poehlein A."/>
            <person name="Daniel R."/>
        </authorList>
    </citation>
    <scope>NUCLEOTIDE SEQUENCE [LARGE SCALE GENOMIC DNA]</scope>
    <source>
        <strain evidence="7 8">DSM 10228</strain>
    </source>
</reference>
<name>A0A2T0BKZ6_9CLOT</name>
<comment type="function">
    <text evidence="5">Converts the free carboxyl group of a malonyl-thioester to its methyl ester by transfer of a methyl group from S-adenosyl-L-methionine (SAM). It allows to synthesize pimeloyl-ACP via the fatty acid synthetic pathway.</text>
</comment>
<dbReference type="GO" id="GO:0009102">
    <property type="term" value="P:biotin biosynthetic process"/>
    <property type="evidence" value="ECO:0007669"/>
    <property type="project" value="UniProtKB-UniRule"/>
</dbReference>
<dbReference type="PANTHER" id="PTHR43861">
    <property type="entry name" value="TRANS-ACONITATE 2-METHYLTRANSFERASE-RELATED"/>
    <property type="match status" value="1"/>
</dbReference>
<dbReference type="SUPFAM" id="SSF53335">
    <property type="entry name" value="S-adenosyl-L-methionine-dependent methyltransferases"/>
    <property type="match status" value="1"/>
</dbReference>
<accession>A0A2T0BKZ6</accession>
<sequence length="276" mass="31879">MIDKQQVILHFSKNASNYSQYAHVQKKMSDALIEFILENNKDTFKIKNILEIGCGTGYLTHSLIEIFPSAHITAVDIAPGMIDEIKSKITTNAVDFICSDIEEMDLENTYDIIISNATFQWFNHIPITIKKLYNSLNPKGLLCFSTFGKDTFCELKECFEIAKQAMDIKETIYPGQLFYGLNELAMLCEDALINQNIDNEVLVQNKEILEYEYFNNCKDFFYSIKKIGANNSNKNGRGTSPAFIKKVMNLYNENFRENDKVKATYHCLFYKMRECR</sequence>
<comment type="catalytic activity">
    <reaction evidence="5">
        <text>malonyl-[ACP] + S-adenosyl-L-methionine = malonyl-[ACP] methyl ester + S-adenosyl-L-homocysteine</text>
        <dbReference type="Rhea" id="RHEA:17105"/>
        <dbReference type="Rhea" id="RHEA-COMP:9623"/>
        <dbReference type="Rhea" id="RHEA-COMP:9954"/>
        <dbReference type="ChEBI" id="CHEBI:57856"/>
        <dbReference type="ChEBI" id="CHEBI:59789"/>
        <dbReference type="ChEBI" id="CHEBI:78449"/>
        <dbReference type="ChEBI" id="CHEBI:78845"/>
        <dbReference type="EC" id="2.1.1.197"/>
    </reaction>
</comment>
<feature type="domain" description="Methyltransferase" evidence="6">
    <location>
        <begin position="49"/>
        <end position="140"/>
    </location>
</feature>
<dbReference type="Pfam" id="PF13649">
    <property type="entry name" value="Methyltransf_25"/>
    <property type="match status" value="1"/>
</dbReference>
<keyword evidence="8" id="KW-1185">Reference proteome</keyword>
<proteinExistence type="inferred from homology"/>
<dbReference type="InterPro" id="IPR029063">
    <property type="entry name" value="SAM-dependent_MTases_sf"/>
</dbReference>
<dbReference type="InterPro" id="IPR041698">
    <property type="entry name" value="Methyltransf_25"/>
</dbReference>
<evidence type="ECO:0000256" key="2">
    <source>
        <dbReference type="ARBA" id="ARBA00022679"/>
    </source>
</evidence>
<dbReference type="Gene3D" id="3.40.50.150">
    <property type="entry name" value="Vaccinia Virus protein VP39"/>
    <property type="match status" value="1"/>
</dbReference>
<dbReference type="GO" id="GO:0010340">
    <property type="term" value="F:carboxyl-O-methyltransferase activity"/>
    <property type="evidence" value="ECO:0007669"/>
    <property type="project" value="UniProtKB-UniRule"/>
</dbReference>
<gene>
    <name evidence="5 7" type="primary">bioC</name>
    <name evidence="7" type="ORF">CLVI_00930</name>
</gene>
<keyword evidence="4 5" id="KW-0093">Biotin biosynthesis</keyword>
<evidence type="ECO:0000256" key="4">
    <source>
        <dbReference type="ARBA" id="ARBA00022756"/>
    </source>
</evidence>
<evidence type="ECO:0000256" key="5">
    <source>
        <dbReference type="HAMAP-Rule" id="MF_00835"/>
    </source>
</evidence>
<dbReference type="GO" id="GO:0032259">
    <property type="term" value="P:methylation"/>
    <property type="evidence" value="ECO:0007669"/>
    <property type="project" value="UniProtKB-KW"/>
</dbReference>
<organism evidence="7 8">
    <name type="scientific">Clostridium vincentii</name>
    <dbReference type="NCBI Taxonomy" id="52704"/>
    <lineage>
        <taxon>Bacteria</taxon>
        <taxon>Bacillati</taxon>
        <taxon>Bacillota</taxon>
        <taxon>Clostridia</taxon>
        <taxon>Eubacteriales</taxon>
        <taxon>Clostridiaceae</taxon>
        <taxon>Clostridium</taxon>
    </lineage>
</organism>
<dbReference type="GO" id="GO:0102130">
    <property type="term" value="F:malonyl-CoA methyltransferase activity"/>
    <property type="evidence" value="ECO:0007669"/>
    <property type="project" value="UniProtKB-EC"/>
</dbReference>
<dbReference type="UniPathway" id="UPA00078"/>
<dbReference type="CDD" id="cd02440">
    <property type="entry name" value="AdoMet_MTases"/>
    <property type="match status" value="1"/>
</dbReference>
<evidence type="ECO:0000256" key="1">
    <source>
        <dbReference type="ARBA" id="ARBA00022603"/>
    </source>
</evidence>
<keyword evidence="1 5" id="KW-0489">Methyltransferase</keyword>
<dbReference type="EMBL" id="PVXQ01000001">
    <property type="protein sequence ID" value="PRR84570.1"/>
    <property type="molecule type" value="Genomic_DNA"/>
</dbReference>
<dbReference type="EC" id="2.1.1.197" evidence="5"/>
<dbReference type="Proteomes" id="UP000239471">
    <property type="component" value="Unassembled WGS sequence"/>
</dbReference>
<evidence type="ECO:0000313" key="8">
    <source>
        <dbReference type="Proteomes" id="UP000239471"/>
    </source>
</evidence>
<comment type="pathway">
    <text evidence="5">Cofactor biosynthesis; biotin biosynthesis.</text>
</comment>
<dbReference type="AlphaFoldDB" id="A0A2T0BKZ6"/>
<dbReference type="InterPro" id="IPR011814">
    <property type="entry name" value="BioC"/>
</dbReference>
<keyword evidence="2 5" id="KW-0808">Transferase</keyword>
<dbReference type="NCBIfam" id="TIGR02072">
    <property type="entry name" value="BioC"/>
    <property type="match status" value="1"/>
</dbReference>
<comment type="similarity">
    <text evidence="5">Belongs to the methyltransferase superfamily.</text>
</comment>